<organism evidence="3 4">
    <name type="scientific">Flavobacterium micromati</name>
    <dbReference type="NCBI Taxonomy" id="229205"/>
    <lineage>
        <taxon>Bacteria</taxon>
        <taxon>Pseudomonadati</taxon>
        <taxon>Bacteroidota</taxon>
        <taxon>Flavobacteriia</taxon>
        <taxon>Flavobacteriales</taxon>
        <taxon>Flavobacteriaceae</taxon>
        <taxon>Flavobacterium</taxon>
    </lineage>
</organism>
<protein>
    <submittedName>
        <fullName evidence="3">TIR domain-containing protein</fullName>
    </submittedName>
</protein>
<dbReference type="GO" id="GO:0007165">
    <property type="term" value="P:signal transduction"/>
    <property type="evidence" value="ECO:0007669"/>
    <property type="project" value="InterPro"/>
</dbReference>
<dbReference type="InterPro" id="IPR035897">
    <property type="entry name" value="Toll_tir_struct_dom_sf"/>
</dbReference>
<name>A0A1M5Q011_9FLAO</name>
<dbReference type="Pfam" id="PF13676">
    <property type="entry name" value="TIR_2"/>
    <property type="match status" value="1"/>
</dbReference>
<evidence type="ECO:0000313" key="3">
    <source>
        <dbReference type="EMBL" id="SHH07597.1"/>
    </source>
</evidence>
<reference evidence="4" key="1">
    <citation type="submission" date="2016-11" db="EMBL/GenBank/DDBJ databases">
        <authorList>
            <person name="Varghese N."/>
            <person name="Submissions S."/>
        </authorList>
    </citation>
    <scope>NUCLEOTIDE SEQUENCE [LARGE SCALE GENOMIC DNA]</scope>
    <source>
        <strain evidence="4">DSM 17659</strain>
    </source>
</reference>
<evidence type="ECO:0000259" key="2">
    <source>
        <dbReference type="PROSITE" id="PS50104"/>
    </source>
</evidence>
<dbReference type="OrthoDB" id="7285215at2"/>
<dbReference type="RefSeq" id="WP_073021625.1">
    <property type="nucleotide sequence ID" value="NZ_FQWF01000014.1"/>
</dbReference>
<evidence type="ECO:0000256" key="1">
    <source>
        <dbReference type="SAM" id="MobiDB-lite"/>
    </source>
</evidence>
<feature type="region of interest" description="Disordered" evidence="1">
    <location>
        <begin position="44"/>
        <end position="74"/>
    </location>
</feature>
<dbReference type="EMBL" id="FQWF01000014">
    <property type="protein sequence ID" value="SHH07597.1"/>
    <property type="molecule type" value="Genomic_DNA"/>
</dbReference>
<gene>
    <name evidence="3" type="ORF">SAMN05444372_11431</name>
</gene>
<feature type="domain" description="TIR" evidence="2">
    <location>
        <begin position="106"/>
        <end position="242"/>
    </location>
</feature>
<dbReference type="InterPro" id="IPR000157">
    <property type="entry name" value="TIR_dom"/>
</dbReference>
<dbReference type="Proteomes" id="UP000184020">
    <property type="component" value="Unassembled WGS sequence"/>
</dbReference>
<dbReference type="SUPFAM" id="SSF52200">
    <property type="entry name" value="Toll/Interleukin receptor TIR domain"/>
    <property type="match status" value="1"/>
</dbReference>
<dbReference type="Gene3D" id="3.40.50.10140">
    <property type="entry name" value="Toll/interleukin-1 receptor homology (TIR) domain"/>
    <property type="match status" value="1"/>
</dbReference>
<keyword evidence="4" id="KW-1185">Reference proteome</keyword>
<proteinExistence type="predicted"/>
<dbReference type="AlphaFoldDB" id="A0A1M5Q011"/>
<evidence type="ECO:0000313" key="4">
    <source>
        <dbReference type="Proteomes" id="UP000184020"/>
    </source>
</evidence>
<dbReference type="PROSITE" id="PS50104">
    <property type="entry name" value="TIR"/>
    <property type="match status" value="1"/>
</dbReference>
<sequence>MSRCTAPIRGHNSASAAENCPVCRYKSRGYSSYSSNYDSYNSSRFSSSSGSNGSSSTSRGNYNVSKGRTIKPSWSRSTSPIYYTPAEVKTLTPVRENVEKRVVKEDLRDVFLCHAWDDRKGSAKDLHDLLELKGVSVWFSEKDVIIGSSLLREIDKGLARSKVGIVLVTPKFLERIKNEGIADKELSALLARDLLVPIVHETTFEELRDESPLLGSRSGLSTLEDSMENIASKLAELVSDKLIVI</sequence>
<feature type="compositionally biased region" description="Low complexity" evidence="1">
    <location>
        <begin position="44"/>
        <end position="62"/>
    </location>
</feature>
<accession>A0A1M5Q011</accession>